<dbReference type="Gene3D" id="3.30.420.250">
    <property type="match status" value="1"/>
</dbReference>
<accession>A0ABW5NA56</accession>
<dbReference type="Pfam" id="PF12864">
    <property type="entry name" value="DUF3822"/>
    <property type="match status" value="1"/>
</dbReference>
<name>A0ABW5NA56_9FLAO</name>
<gene>
    <name evidence="1" type="ORF">ACFSTE_16840</name>
</gene>
<evidence type="ECO:0000313" key="2">
    <source>
        <dbReference type="Proteomes" id="UP001597459"/>
    </source>
</evidence>
<protein>
    <submittedName>
        <fullName evidence="1">DUF3822 family protein</fullName>
    </submittedName>
</protein>
<reference evidence="2" key="1">
    <citation type="journal article" date="2019" name="Int. J. Syst. Evol. Microbiol.">
        <title>The Global Catalogue of Microorganisms (GCM) 10K type strain sequencing project: providing services to taxonomists for standard genome sequencing and annotation.</title>
        <authorList>
            <consortium name="The Broad Institute Genomics Platform"/>
            <consortium name="The Broad Institute Genome Sequencing Center for Infectious Disease"/>
            <person name="Wu L."/>
            <person name="Ma J."/>
        </authorList>
    </citation>
    <scope>NUCLEOTIDE SEQUENCE [LARGE SCALE GENOMIC DNA]</scope>
    <source>
        <strain evidence="2">KCTC 42423</strain>
    </source>
</reference>
<organism evidence="1 2">
    <name type="scientific">Aquimarina hainanensis</name>
    <dbReference type="NCBI Taxonomy" id="1578017"/>
    <lineage>
        <taxon>Bacteria</taxon>
        <taxon>Pseudomonadati</taxon>
        <taxon>Bacteroidota</taxon>
        <taxon>Flavobacteriia</taxon>
        <taxon>Flavobacteriales</taxon>
        <taxon>Flavobacteriaceae</taxon>
        <taxon>Aquimarina</taxon>
    </lineage>
</organism>
<sequence length="274" mass="32073">MDQTISNTTDNTIHRLSIQVSLNGLSFCTANEDNEILYLYEKDFGTYLSPEQTLKVIKDTFNTQTVLHKACSTVEVLYANDLYTFVPKALFSEVLLKEYLRYNVKILATDFITYDALEQHELITVYVPYANINNFFFDTYGSFTYKHISTVLADRLLTQEKHSETVKMFVHVSKKTFEIIVINKGKFVLGNTYIYQTKEDFLYYLLFTAEQLQLNPEEFELVFLGAITKDSELYNIAYTYIRNIRFGESNIRLKNPGMFPTFEPHQHYTLLNHF</sequence>
<comment type="caution">
    <text evidence="1">The sequence shown here is derived from an EMBL/GenBank/DDBJ whole genome shotgun (WGS) entry which is preliminary data.</text>
</comment>
<dbReference type="InterPro" id="IPR024213">
    <property type="entry name" value="DUF3822"/>
</dbReference>
<dbReference type="RefSeq" id="WP_378254540.1">
    <property type="nucleotide sequence ID" value="NZ_JBHSJV010000001.1"/>
</dbReference>
<proteinExistence type="predicted"/>
<keyword evidence="2" id="KW-1185">Reference proteome</keyword>
<dbReference type="Proteomes" id="UP001597459">
    <property type="component" value="Unassembled WGS sequence"/>
</dbReference>
<evidence type="ECO:0000313" key="1">
    <source>
        <dbReference type="EMBL" id="MFD2592507.1"/>
    </source>
</evidence>
<dbReference type="Gene3D" id="3.30.420.260">
    <property type="match status" value="1"/>
</dbReference>
<dbReference type="CDD" id="cd24013">
    <property type="entry name" value="ASKHA_ATPase_BT3980-like"/>
    <property type="match status" value="1"/>
</dbReference>
<dbReference type="EMBL" id="JBHULX010000039">
    <property type="protein sequence ID" value="MFD2592507.1"/>
    <property type="molecule type" value="Genomic_DNA"/>
</dbReference>